<dbReference type="AlphaFoldDB" id="A0A399FEQ8"/>
<protein>
    <submittedName>
        <fullName evidence="1">Uncharacterized protein</fullName>
    </submittedName>
</protein>
<dbReference type="Proteomes" id="UP000266178">
    <property type="component" value="Unassembled WGS sequence"/>
</dbReference>
<evidence type="ECO:0000313" key="1">
    <source>
        <dbReference type="EMBL" id="RIH94039.1"/>
    </source>
</evidence>
<dbReference type="EMBL" id="QWLB01000001">
    <property type="protein sequence ID" value="RIH94039.1"/>
    <property type="molecule type" value="Genomic_DNA"/>
</dbReference>
<proteinExistence type="predicted"/>
<reference evidence="1 2" key="1">
    <citation type="submission" date="2018-08" db="EMBL/GenBank/DDBJ databases">
        <title>Meiothermus granaticius genome AF-68 sequencing project.</title>
        <authorList>
            <person name="Da Costa M.S."/>
            <person name="Albuquerque L."/>
            <person name="Raposo P."/>
            <person name="Froufe H.J.C."/>
            <person name="Barroso C.S."/>
            <person name="Egas C."/>
        </authorList>
    </citation>
    <scope>NUCLEOTIDE SEQUENCE [LARGE SCALE GENOMIC DNA]</scope>
    <source>
        <strain evidence="1 2">AF-68</strain>
    </source>
</reference>
<gene>
    <name evidence="1" type="ORF">Mgrana_00126</name>
</gene>
<comment type="caution">
    <text evidence="1">The sequence shown here is derived from an EMBL/GenBank/DDBJ whole genome shotgun (WGS) entry which is preliminary data.</text>
</comment>
<sequence length="153" mass="17529">MVGVNNTSILQERELFLSHFPPEYRSTAANCLLAAVRRGCTTPQEVVDHALSAAYRRIYGSEAFTLLLLLAEEDPEALLAGARWALWWESLPFDERQRIKRERSEEALSRWMEGQPPTEKQRAYLRVLGHTGEVVNRLEASRLIEQLKGRSHV</sequence>
<keyword evidence="2" id="KW-1185">Reference proteome</keyword>
<accession>A0A399FEQ8</accession>
<evidence type="ECO:0000313" key="2">
    <source>
        <dbReference type="Proteomes" id="UP000266178"/>
    </source>
</evidence>
<organism evidence="1 2">
    <name type="scientific">Meiothermus granaticius NBRC 107808</name>
    <dbReference type="NCBI Taxonomy" id="1227551"/>
    <lineage>
        <taxon>Bacteria</taxon>
        <taxon>Thermotogati</taxon>
        <taxon>Deinococcota</taxon>
        <taxon>Deinococci</taxon>
        <taxon>Thermales</taxon>
        <taxon>Thermaceae</taxon>
        <taxon>Meiothermus</taxon>
    </lineage>
</organism>
<name>A0A399FEQ8_9DEIN</name>